<dbReference type="EC" id="3.6.3.-" evidence="6"/>
<feature type="domain" description="ABC transporter" evidence="5">
    <location>
        <begin position="10"/>
        <end position="235"/>
    </location>
</feature>
<sequence length="324" mass="35503">MNAPSPASAIRFQSVIKRYRKTTAVDQVSFDVPSGVVFALLGDNGAGKTTSIKAMLGTVRIDGGSIRVLGCDPVADSVALRHRIGIVPEQPSLYDWMTVDETGWFAAGFHAEGFLARYRESIRRFGIAPGKRIRELSKGMKAKVALSLATAHEPELLILDEPTSGLDPMVRREFLESMIERAATGQTVFLSSHQINEVERVADHVALMKQGRLVHCESLESLKRNTRELLVNVTDTGVPSPLGGDNVISANRTGRQWRLLVRDVTDSQIAEIENSEFVDRCSVNEPSLEEIFVGYIGESMSTDDGMPQPRPQSDDQPLAPEVSS</sequence>
<dbReference type="OrthoDB" id="9795548at2"/>
<protein>
    <submittedName>
        <fullName evidence="6">Putative ABC transporter ATP-binding protein YxlF</fullName>
        <ecNumber evidence="6">3.6.3.-</ecNumber>
    </submittedName>
</protein>
<dbReference type="PANTHER" id="PTHR42939:SF1">
    <property type="entry name" value="ABC TRANSPORTER ATP-BINDING PROTEIN ALBC-RELATED"/>
    <property type="match status" value="1"/>
</dbReference>
<evidence type="ECO:0000256" key="1">
    <source>
        <dbReference type="ARBA" id="ARBA00022448"/>
    </source>
</evidence>
<dbReference type="InterPro" id="IPR027417">
    <property type="entry name" value="P-loop_NTPase"/>
</dbReference>
<keyword evidence="2" id="KW-0547">Nucleotide-binding</keyword>
<dbReference type="RefSeq" id="WP_146439624.1">
    <property type="nucleotide sequence ID" value="NZ_SJPL01000001.1"/>
</dbReference>
<dbReference type="Pfam" id="PF00005">
    <property type="entry name" value="ABC_tran"/>
    <property type="match status" value="1"/>
</dbReference>
<evidence type="ECO:0000256" key="3">
    <source>
        <dbReference type="ARBA" id="ARBA00022840"/>
    </source>
</evidence>
<dbReference type="GO" id="GO:0016887">
    <property type="term" value="F:ATP hydrolysis activity"/>
    <property type="evidence" value="ECO:0007669"/>
    <property type="project" value="InterPro"/>
</dbReference>
<dbReference type="AlphaFoldDB" id="A0A5C5Y9X2"/>
<evidence type="ECO:0000256" key="2">
    <source>
        <dbReference type="ARBA" id="ARBA00022741"/>
    </source>
</evidence>
<dbReference type="SUPFAM" id="SSF52540">
    <property type="entry name" value="P-loop containing nucleoside triphosphate hydrolases"/>
    <property type="match status" value="1"/>
</dbReference>
<gene>
    <name evidence="6" type="primary">yxlF_4</name>
    <name evidence="6" type="ORF">Pan14r_34250</name>
</gene>
<dbReference type="SMART" id="SM00382">
    <property type="entry name" value="AAA"/>
    <property type="match status" value="1"/>
</dbReference>
<reference evidence="6 7" key="1">
    <citation type="submission" date="2019-02" db="EMBL/GenBank/DDBJ databases">
        <title>Deep-cultivation of Planctomycetes and their phenomic and genomic characterization uncovers novel biology.</title>
        <authorList>
            <person name="Wiegand S."/>
            <person name="Jogler M."/>
            <person name="Boedeker C."/>
            <person name="Pinto D."/>
            <person name="Vollmers J."/>
            <person name="Rivas-Marin E."/>
            <person name="Kohn T."/>
            <person name="Peeters S.H."/>
            <person name="Heuer A."/>
            <person name="Rast P."/>
            <person name="Oberbeckmann S."/>
            <person name="Bunk B."/>
            <person name="Jeske O."/>
            <person name="Meyerdierks A."/>
            <person name="Storesund J.E."/>
            <person name="Kallscheuer N."/>
            <person name="Luecker S."/>
            <person name="Lage O.M."/>
            <person name="Pohl T."/>
            <person name="Merkel B.J."/>
            <person name="Hornburger P."/>
            <person name="Mueller R.-W."/>
            <person name="Bruemmer F."/>
            <person name="Labrenz M."/>
            <person name="Spormann A.M."/>
            <person name="Op Den Camp H."/>
            <person name="Overmann J."/>
            <person name="Amann R."/>
            <person name="Jetten M.S.M."/>
            <person name="Mascher T."/>
            <person name="Medema M.H."/>
            <person name="Devos D.P."/>
            <person name="Kaster A.-K."/>
            <person name="Ovreas L."/>
            <person name="Rohde M."/>
            <person name="Galperin M.Y."/>
            <person name="Jogler C."/>
        </authorList>
    </citation>
    <scope>NUCLEOTIDE SEQUENCE [LARGE SCALE GENOMIC DNA]</scope>
    <source>
        <strain evidence="6 7">Pan14r</strain>
    </source>
</reference>
<comment type="caution">
    <text evidence="6">The sequence shown here is derived from an EMBL/GenBank/DDBJ whole genome shotgun (WGS) entry which is preliminary data.</text>
</comment>
<evidence type="ECO:0000313" key="6">
    <source>
        <dbReference type="EMBL" id="TWT71115.1"/>
    </source>
</evidence>
<dbReference type="PANTHER" id="PTHR42939">
    <property type="entry name" value="ABC TRANSPORTER ATP-BINDING PROTEIN ALBC-RELATED"/>
    <property type="match status" value="1"/>
</dbReference>
<dbReference type="InterPro" id="IPR051782">
    <property type="entry name" value="ABC_Transporter_VariousFunc"/>
</dbReference>
<dbReference type="GO" id="GO:0005524">
    <property type="term" value="F:ATP binding"/>
    <property type="evidence" value="ECO:0007669"/>
    <property type="project" value="UniProtKB-KW"/>
</dbReference>
<name>A0A5C5Y9X2_9PLAN</name>
<dbReference type="EMBL" id="SJPL01000001">
    <property type="protein sequence ID" value="TWT71115.1"/>
    <property type="molecule type" value="Genomic_DNA"/>
</dbReference>
<dbReference type="CDD" id="cd03230">
    <property type="entry name" value="ABC_DR_subfamily_A"/>
    <property type="match status" value="1"/>
</dbReference>
<evidence type="ECO:0000313" key="7">
    <source>
        <dbReference type="Proteomes" id="UP000317238"/>
    </source>
</evidence>
<dbReference type="PROSITE" id="PS50893">
    <property type="entry name" value="ABC_TRANSPORTER_2"/>
    <property type="match status" value="1"/>
</dbReference>
<organism evidence="6 7">
    <name type="scientific">Crateriforma conspicua</name>
    <dbReference type="NCBI Taxonomy" id="2527996"/>
    <lineage>
        <taxon>Bacteria</taxon>
        <taxon>Pseudomonadati</taxon>
        <taxon>Planctomycetota</taxon>
        <taxon>Planctomycetia</taxon>
        <taxon>Planctomycetales</taxon>
        <taxon>Planctomycetaceae</taxon>
        <taxon>Crateriforma</taxon>
    </lineage>
</organism>
<dbReference type="Proteomes" id="UP000317238">
    <property type="component" value="Unassembled WGS sequence"/>
</dbReference>
<keyword evidence="7" id="KW-1185">Reference proteome</keyword>
<feature type="region of interest" description="Disordered" evidence="4">
    <location>
        <begin position="299"/>
        <end position="324"/>
    </location>
</feature>
<dbReference type="InterPro" id="IPR017871">
    <property type="entry name" value="ABC_transporter-like_CS"/>
</dbReference>
<dbReference type="PROSITE" id="PS00211">
    <property type="entry name" value="ABC_TRANSPORTER_1"/>
    <property type="match status" value="1"/>
</dbReference>
<dbReference type="InterPro" id="IPR003593">
    <property type="entry name" value="AAA+_ATPase"/>
</dbReference>
<evidence type="ECO:0000259" key="5">
    <source>
        <dbReference type="PROSITE" id="PS50893"/>
    </source>
</evidence>
<dbReference type="Gene3D" id="3.40.50.300">
    <property type="entry name" value="P-loop containing nucleotide triphosphate hydrolases"/>
    <property type="match status" value="1"/>
</dbReference>
<keyword evidence="3 6" id="KW-0067">ATP-binding</keyword>
<keyword evidence="6" id="KW-0378">Hydrolase</keyword>
<evidence type="ECO:0000256" key="4">
    <source>
        <dbReference type="SAM" id="MobiDB-lite"/>
    </source>
</evidence>
<accession>A0A5C5Y9X2</accession>
<keyword evidence="1" id="KW-0813">Transport</keyword>
<proteinExistence type="predicted"/>
<dbReference type="InterPro" id="IPR003439">
    <property type="entry name" value="ABC_transporter-like_ATP-bd"/>
</dbReference>